<accession>B3RX57</accession>
<dbReference type="eggNOG" id="ENOG502QQJQ">
    <property type="taxonomic scope" value="Eukaryota"/>
</dbReference>
<keyword evidence="5" id="KW-0217">Developmental protein</keyword>
<dbReference type="OMA" id="CAGKSIS"/>
<dbReference type="OrthoDB" id="10038586at2759"/>
<comment type="subcellular location">
    <subcellularLocation>
        <location evidence="2">Cell surface</location>
    </subcellularLocation>
    <subcellularLocation>
        <location evidence="1">Cytoplasm</location>
        <location evidence="1">Cytoskeleton</location>
        <location evidence="1">Cilium basal body</location>
    </subcellularLocation>
</comment>
<feature type="compositionally biased region" description="Basic residues" evidence="9">
    <location>
        <begin position="11"/>
        <end position="22"/>
    </location>
</feature>
<evidence type="ECO:0000256" key="6">
    <source>
        <dbReference type="ARBA" id="ARBA00022490"/>
    </source>
</evidence>
<feature type="compositionally biased region" description="Polar residues" evidence="9">
    <location>
        <begin position="646"/>
        <end position="664"/>
    </location>
</feature>
<dbReference type="PROSITE" id="PS50106">
    <property type="entry name" value="PDZ"/>
    <property type="match status" value="1"/>
</dbReference>
<dbReference type="PANTHER" id="PTHR21082">
    <property type="entry name" value="PROTEIN INTURNED"/>
    <property type="match status" value="1"/>
</dbReference>
<protein>
    <recommendedName>
        <fullName evidence="4">Protein inturned</fullName>
    </recommendedName>
    <alternativeName>
        <fullName evidence="8">Inturned planar cell polarity effector homolog</fullName>
    </alternativeName>
</protein>
<evidence type="ECO:0000256" key="7">
    <source>
        <dbReference type="ARBA" id="ARBA00022794"/>
    </source>
</evidence>
<dbReference type="GeneID" id="6754352"/>
<dbReference type="CTD" id="6754352"/>
<feature type="compositionally biased region" description="Low complexity" evidence="9">
    <location>
        <begin position="580"/>
        <end position="593"/>
    </location>
</feature>
<dbReference type="GO" id="GO:0060271">
    <property type="term" value="P:cilium assembly"/>
    <property type="evidence" value="ECO:0000318"/>
    <property type="project" value="GO_Central"/>
</dbReference>
<dbReference type="PhylomeDB" id="B3RX57"/>
<gene>
    <name evidence="11" type="ORF">TRIADDRAFT_57004</name>
</gene>
<proteinExistence type="inferred from homology"/>
<evidence type="ECO:0000256" key="2">
    <source>
        <dbReference type="ARBA" id="ARBA00004241"/>
    </source>
</evidence>
<dbReference type="GO" id="GO:0016192">
    <property type="term" value="P:vesicle-mediated transport"/>
    <property type="evidence" value="ECO:0007669"/>
    <property type="project" value="InterPro"/>
</dbReference>
<dbReference type="GO" id="GO:0009986">
    <property type="term" value="C:cell surface"/>
    <property type="evidence" value="ECO:0007669"/>
    <property type="project" value="UniProtKB-SubCell"/>
</dbReference>
<comment type="similarity">
    <text evidence="3">Belongs to the inturned family.</text>
</comment>
<evidence type="ECO:0000313" key="11">
    <source>
        <dbReference type="EMBL" id="EDV24813.1"/>
    </source>
</evidence>
<dbReference type="GO" id="GO:0007399">
    <property type="term" value="P:nervous system development"/>
    <property type="evidence" value="ECO:0000318"/>
    <property type="project" value="GO_Central"/>
</dbReference>
<dbReference type="STRING" id="10228.B3RX57"/>
<dbReference type="InParanoid" id="B3RX57"/>
<dbReference type="GO" id="GO:0005737">
    <property type="term" value="C:cytoplasm"/>
    <property type="evidence" value="ECO:0000318"/>
    <property type="project" value="GO_Central"/>
</dbReference>
<dbReference type="CDD" id="cd00136">
    <property type="entry name" value="PDZ_canonical"/>
    <property type="match status" value="1"/>
</dbReference>
<dbReference type="EMBL" id="DS985245">
    <property type="protein sequence ID" value="EDV24813.1"/>
    <property type="molecule type" value="Genomic_DNA"/>
</dbReference>
<evidence type="ECO:0000256" key="9">
    <source>
        <dbReference type="SAM" id="MobiDB-lite"/>
    </source>
</evidence>
<dbReference type="SUPFAM" id="SSF50156">
    <property type="entry name" value="PDZ domain-like"/>
    <property type="match status" value="1"/>
</dbReference>
<dbReference type="GO" id="GO:0001736">
    <property type="term" value="P:establishment of planar polarity"/>
    <property type="evidence" value="ECO:0007669"/>
    <property type="project" value="InterPro"/>
</dbReference>
<evidence type="ECO:0000256" key="3">
    <source>
        <dbReference type="ARBA" id="ARBA00010034"/>
    </source>
</evidence>
<dbReference type="Pfam" id="PF17820">
    <property type="entry name" value="PDZ_6"/>
    <property type="match status" value="1"/>
</dbReference>
<evidence type="ECO:0000256" key="8">
    <source>
        <dbReference type="ARBA" id="ARBA00032633"/>
    </source>
</evidence>
<feature type="region of interest" description="Disordered" evidence="9">
    <location>
        <begin position="580"/>
        <end position="607"/>
    </location>
</feature>
<name>B3RX57_TRIAD</name>
<dbReference type="InterPro" id="IPR001478">
    <property type="entry name" value="PDZ"/>
</dbReference>
<dbReference type="InterPro" id="IPR041489">
    <property type="entry name" value="PDZ_6"/>
</dbReference>
<feature type="region of interest" description="Disordered" evidence="9">
    <location>
        <begin position="646"/>
        <end position="683"/>
    </location>
</feature>
<dbReference type="AlphaFoldDB" id="B3RX57"/>
<organism evidence="11 12">
    <name type="scientific">Trichoplax adhaerens</name>
    <name type="common">Trichoplax reptans</name>
    <dbReference type="NCBI Taxonomy" id="10228"/>
    <lineage>
        <taxon>Eukaryota</taxon>
        <taxon>Metazoa</taxon>
        <taxon>Placozoa</taxon>
        <taxon>Uniplacotomia</taxon>
        <taxon>Trichoplacea</taxon>
        <taxon>Trichoplacidae</taxon>
        <taxon>Trichoplax</taxon>
    </lineage>
</organism>
<dbReference type="InterPro" id="IPR043987">
    <property type="entry name" value="CCZ1/INTU/HSP4_longin_1"/>
</dbReference>
<feature type="domain" description="PDZ" evidence="10">
    <location>
        <begin position="83"/>
        <end position="178"/>
    </location>
</feature>
<evidence type="ECO:0000256" key="4">
    <source>
        <dbReference type="ARBA" id="ARBA00015639"/>
    </source>
</evidence>
<dbReference type="GO" id="GO:0005929">
    <property type="term" value="C:cilium"/>
    <property type="evidence" value="ECO:0000318"/>
    <property type="project" value="GO_Central"/>
</dbReference>
<dbReference type="Gene3D" id="2.30.42.10">
    <property type="match status" value="1"/>
</dbReference>
<dbReference type="InterPro" id="IPR039151">
    <property type="entry name" value="INTU"/>
</dbReference>
<keyword evidence="6" id="KW-0963">Cytoplasm</keyword>
<reference evidence="11 12" key="1">
    <citation type="journal article" date="2008" name="Nature">
        <title>The Trichoplax genome and the nature of placozoans.</title>
        <authorList>
            <person name="Srivastava M."/>
            <person name="Begovic E."/>
            <person name="Chapman J."/>
            <person name="Putnam N.H."/>
            <person name="Hellsten U."/>
            <person name="Kawashima T."/>
            <person name="Kuo A."/>
            <person name="Mitros T."/>
            <person name="Salamov A."/>
            <person name="Carpenter M.L."/>
            <person name="Signorovitch A.Y."/>
            <person name="Moreno M.A."/>
            <person name="Kamm K."/>
            <person name="Grimwood J."/>
            <person name="Schmutz J."/>
            <person name="Shapiro H."/>
            <person name="Grigoriev I.V."/>
            <person name="Buss L.W."/>
            <person name="Schierwater B."/>
            <person name="Dellaporta S.L."/>
            <person name="Rokhsar D.S."/>
        </authorList>
    </citation>
    <scope>NUCLEOTIDE SEQUENCE [LARGE SCALE GENOMIC DNA]</scope>
    <source>
        <strain evidence="11 12">Grell-BS-1999</strain>
    </source>
</reference>
<dbReference type="RefSeq" id="XP_002112703.1">
    <property type="nucleotide sequence ID" value="XM_002112667.1"/>
</dbReference>
<dbReference type="InterPro" id="IPR043988">
    <property type="entry name" value="CCZ1/INTU_longin_2"/>
</dbReference>
<evidence type="ECO:0000313" key="12">
    <source>
        <dbReference type="Proteomes" id="UP000009022"/>
    </source>
</evidence>
<keyword evidence="7" id="KW-0970">Cilium biogenesis/degradation</keyword>
<dbReference type="Pfam" id="PF19031">
    <property type="entry name" value="Intu_longin_1"/>
    <property type="match status" value="1"/>
</dbReference>
<feature type="region of interest" description="Disordered" evidence="9">
    <location>
        <begin position="1"/>
        <end position="33"/>
    </location>
</feature>
<dbReference type="KEGG" id="tad:TRIADDRAFT_57004"/>
<dbReference type="InterPro" id="IPR036034">
    <property type="entry name" value="PDZ_sf"/>
</dbReference>
<dbReference type="PANTHER" id="PTHR21082:SF4">
    <property type="entry name" value="PROTEIN INTURNED"/>
    <property type="match status" value="1"/>
</dbReference>
<sequence length="856" mass="95258">MATEEKEVKIGRHRSFHSHRKPSNLDVTPPSSARRSHSFKIKWLKNVIPIKFRPFAHLDDDSPIQTTDDPISPAGAADVVFRKITLQLDTPTVITDLEDSLGIKVQFYGELSETIQEGKLDILQVAGIDSNSPAYRCGQLSIGDKLISINGHEVTTSNLDELLKSLGEVSEIELVVTRVAFLKDDFKIQPDKITRIDPDLIVSKGDTRQNDEEVDLYQVPHVALCLTMGSSADEDGDKDIVYKFSLSDTQAKVLTALRGLFLTMSDVLLQVTLDNVFATSLLIDKMITNVVYYQFEQNLFILAVPDQRCGLFLLNRTIRNIARLLKVLYGSLHSAFFSTQNEQNLNKIFKYALYRLLTPATDLASMRFLKAFYPTYLAHLFEAAPSLFLPNVDQALVSGALTKLECGSYFQMPGQMTHTRRAYASLGSCLFYKGYLVASRMRDEDFLDTRLLCFYYGLLDASKRHIGGNITLWHKMNLQRLQGEKRSYGVFTEDSYVYLLVVCVNSCVIATLLECIIPSDTISQSEADPIYVNSARDTIKYLECDGFFAICDDRINNVSCAELASADTFTTSDSAVKRSSSLSASSRRSTVSTGNTPNHHRHPSGGSINFLLRSPNLSLNVSRHKNPPNSPVVDRKVLSANDDGSVSAATLRNGNPEKLSSSHGNDLLEADSSQARERASSYGLHRASPIVSRKNAISANTAYSYLDTTVEQSRSEGFSIRNVTSGKINVLFHYIGINSKTGMLISPTSRELASIDGALQRKIVTKFYWACAVIRNTFLSRQGQGKKPENVSPKFVKKSLNVYEQGILFTLSPERVGGGGGKKLRKPLRYWVIGYHESISQNICEVAHRIGFAWNK</sequence>
<feature type="region of interest" description="Disordered" evidence="9">
    <location>
        <begin position="619"/>
        <end position="638"/>
    </location>
</feature>
<feature type="compositionally biased region" description="Basic and acidic residues" evidence="9">
    <location>
        <begin position="1"/>
        <end position="10"/>
    </location>
</feature>
<evidence type="ECO:0000259" key="10">
    <source>
        <dbReference type="PROSITE" id="PS50106"/>
    </source>
</evidence>
<keyword evidence="12" id="KW-1185">Reference proteome</keyword>
<evidence type="ECO:0000256" key="5">
    <source>
        <dbReference type="ARBA" id="ARBA00022473"/>
    </source>
</evidence>
<dbReference type="Pfam" id="PF19032">
    <property type="entry name" value="Intu_longin_2"/>
    <property type="match status" value="1"/>
</dbReference>
<dbReference type="Proteomes" id="UP000009022">
    <property type="component" value="Unassembled WGS sequence"/>
</dbReference>
<dbReference type="SMART" id="SM00228">
    <property type="entry name" value="PDZ"/>
    <property type="match status" value="1"/>
</dbReference>
<dbReference type="FunCoup" id="B3RX57">
    <property type="interactions" value="782"/>
</dbReference>
<dbReference type="HOGENOM" id="CLU_333815_0_0_1"/>
<evidence type="ECO:0000256" key="1">
    <source>
        <dbReference type="ARBA" id="ARBA00004120"/>
    </source>
</evidence>